<evidence type="ECO:0000256" key="7">
    <source>
        <dbReference type="RuleBase" id="RU363037"/>
    </source>
</evidence>
<dbReference type="GO" id="GO:0005524">
    <property type="term" value="F:ATP binding"/>
    <property type="evidence" value="ECO:0007669"/>
    <property type="project" value="UniProtKB-KW"/>
</dbReference>
<dbReference type="Gene3D" id="3.40.50.620">
    <property type="entry name" value="HUPs"/>
    <property type="match status" value="1"/>
</dbReference>
<dbReference type="OrthoDB" id="9807503at2"/>
<dbReference type="PROSITE" id="PS00178">
    <property type="entry name" value="AA_TRNA_LIGASE_I"/>
    <property type="match status" value="1"/>
</dbReference>
<evidence type="ECO:0000256" key="3">
    <source>
        <dbReference type="ARBA" id="ARBA00022741"/>
    </source>
</evidence>
<dbReference type="InterPro" id="IPR049940">
    <property type="entry name" value="GluQ/Sye"/>
</dbReference>
<dbReference type="NCBIfam" id="NF004315">
    <property type="entry name" value="PRK05710.1-4"/>
    <property type="match status" value="1"/>
</dbReference>
<keyword evidence="5 7" id="KW-0067">ATP-binding</keyword>
<evidence type="ECO:0000256" key="6">
    <source>
        <dbReference type="ARBA" id="ARBA00023146"/>
    </source>
</evidence>
<dbReference type="InterPro" id="IPR020058">
    <property type="entry name" value="Glu/Gln-tRNA-synth_Ib_cat-dom"/>
</dbReference>
<dbReference type="GO" id="GO:0005829">
    <property type="term" value="C:cytosol"/>
    <property type="evidence" value="ECO:0007669"/>
    <property type="project" value="TreeGrafter"/>
</dbReference>
<dbReference type="InterPro" id="IPR001412">
    <property type="entry name" value="aa-tRNA-synth_I_CS"/>
</dbReference>
<keyword evidence="6 7" id="KW-0030">Aminoacyl-tRNA synthetase</keyword>
<evidence type="ECO:0000313" key="10">
    <source>
        <dbReference type="Proteomes" id="UP000184514"/>
    </source>
</evidence>
<dbReference type="PANTHER" id="PTHR43311">
    <property type="entry name" value="GLUTAMATE--TRNA LIGASE"/>
    <property type="match status" value="1"/>
</dbReference>
<evidence type="ECO:0000256" key="4">
    <source>
        <dbReference type="ARBA" id="ARBA00022833"/>
    </source>
</evidence>
<organism evidence="9 10">
    <name type="scientific">Planktotalea frisia</name>
    <dbReference type="NCBI Taxonomy" id="696762"/>
    <lineage>
        <taxon>Bacteria</taxon>
        <taxon>Pseudomonadati</taxon>
        <taxon>Pseudomonadota</taxon>
        <taxon>Alphaproteobacteria</taxon>
        <taxon>Rhodobacterales</taxon>
        <taxon>Paracoccaceae</taxon>
        <taxon>Planktotalea</taxon>
    </lineage>
</organism>
<dbReference type="EMBL" id="MLCB01000188">
    <property type="protein sequence ID" value="OJI92284.1"/>
    <property type="molecule type" value="Genomic_DNA"/>
</dbReference>
<comment type="similarity">
    <text evidence="7">Belongs to the class-I aminoacyl-tRNA synthetase family.</text>
</comment>
<dbReference type="SUPFAM" id="SSF52374">
    <property type="entry name" value="Nucleotidylyl transferase"/>
    <property type="match status" value="1"/>
</dbReference>
<dbReference type="STRING" id="696762.PFRI_34890"/>
<dbReference type="EC" id="6.1.1.17" evidence="9"/>
<dbReference type="InterPro" id="IPR014729">
    <property type="entry name" value="Rossmann-like_a/b/a_fold"/>
</dbReference>
<proteinExistence type="inferred from homology"/>
<dbReference type="GO" id="GO:0004818">
    <property type="term" value="F:glutamate-tRNA ligase activity"/>
    <property type="evidence" value="ECO:0007669"/>
    <property type="project" value="UniProtKB-EC"/>
</dbReference>
<dbReference type="PRINTS" id="PR00987">
    <property type="entry name" value="TRNASYNTHGLU"/>
</dbReference>
<protein>
    <submittedName>
        <fullName evidence="9">Glutamate--tRNA ligase</fullName>
        <ecNumber evidence="9">6.1.1.17</ecNumber>
    </submittedName>
</protein>
<reference evidence="9 10" key="1">
    <citation type="submission" date="2016-10" db="EMBL/GenBank/DDBJ databases">
        <title>Genome sequence of Planktotalea frisia SH6-1.</title>
        <authorList>
            <person name="Poehlein A."/>
            <person name="Bakenhus I."/>
            <person name="Voget S."/>
            <person name="Brinkhoff T."/>
            <person name="Simon M."/>
        </authorList>
    </citation>
    <scope>NUCLEOTIDE SEQUENCE [LARGE SCALE GENOMIC DNA]</scope>
    <source>
        <strain evidence="9 10">SH6-1</strain>
    </source>
</reference>
<dbReference type="RefSeq" id="WP_072631994.1">
    <property type="nucleotide sequence ID" value="NZ_MLCB01000188.1"/>
</dbReference>
<dbReference type="GO" id="GO:0006424">
    <property type="term" value="P:glutamyl-tRNA aminoacylation"/>
    <property type="evidence" value="ECO:0007669"/>
    <property type="project" value="TreeGrafter"/>
</dbReference>
<keyword evidence="7" id="KW-0648">Protein biosynthesis</keyword>
<keyword evidence="1 7" id="KW-0436">Ligase</keyword>
<evidence type="ECO:0000313" key="9">
    <source>
        <dbReference type="EMBL" id="OJI92284.1"/>
    </source>
</evidence>
<dbReference type="Pfam" id="PF00749">
    <property type="entry name" value="tRNA-synt_1c"/>
    <property type="match status" value="1"/>
</dbReference>
<dbReference type="AlphaFoldDB" id="A0A1L9NT26"/>
<accession>A0A1L9NT26</accession>
<dbReference type="Proteomes" id="UP000184514">
    <property type="component" value="Unassembled WGS sequence"/>
</dbReference>
<evidence type="ECO:0000259" key="8">
    <source>
        <dbReference type="Pfam" id="PF00749"/>
    </source>
</evidence>
<dbReference type="PANTHER" id="PTHR43311:SF1">
    <property type="entry name" value="GLUTAMYL-Q TRNA(ASP) SYNTHETASE"/>
    <property type="match status" value="1"/>
</dbReference>
<evidence type="ECO:0000256" key="2">
    <source>
        <dbReference type="ARBA" id="ARBA00022723"/>
    </source>
</evidence>
<evidence type="ECO:0000256" key="5">
    <source>
        <dbReference type="ARBA" id="ARBA00022840"/>
    </source>
</evidence>
<keyword evidence="3 7" id="KW-0547">Nucleotide-binding</keyword>
<feature type="domain" description="Glutamyl/glutaminyl-tRNA synthetase class Ib catalytic" evidence="8">
    <location>
        <begin position="4"/>
        <end position="267"/>
    </location>
</feature>
<keyword evidence="2" id="KW-0479">Metal-binding</keyword>
<evidence type="ECO:0000256" key="1">
    <source>
        <dbReference type="ARBA" id="ARBA00022598"/>
    </source>
</evidence>
<keyword evidence="4" id="KW-0862">Zinc</keyword>
<name>A0A1L9NT26_9RHOB</name>
<dbReference type="InterPro" id="IPR000924">
    <property type="entry name" value="Glu/Gln-tRNA-synth"/>
</dbReference>
<gene>
    <name evidence="9" type="primary">gltX_2</name>
    <name evidence="9" type="ORF">PFRI_34890</name>
</gene>
<sequence>MTFRTRFAPSPTGPLHLGHAYSALIAHDLARSKNGKFFLRLDDIDQTRSRAHWADQITSDLSWLGITWDGPIWSQNTRSKAYSKALHRLWDMGLLYPCTCSRADIKVAASAPQEGAAISGPDGIIYPGTCRGVPKIEFQTNAALRLNIKKALQQIETEDIKFFENDVPYHQSDTQMIATIGDVVLARKNMDTSYHLSIVVDDAEQGITDVIRGEDLREATYIHVLLQKLLGLRTPNYIHHRLIRDENAKRLAKRDDARAISKFREDGLTIQDIYALVGLEPRT</sequence>
<comment type="caution">
    <text evidence="9">The sequence shown here is derived from an EMBL/GenBank/DDBJ whole genome shotgun (WGS) entry which is preliminary data.</text>
</comment>
<keyword evidence="10" id="KW-1185">Reference proteome</keyword>